<proteinExistence type="predicted"/>
<keyword evidence="2" id="KW-1185">Reference proteome</keyword>
<accession>A0ACC0IRJ9</accession>
<dbReference type="Proteomes" id="UP001060215">
    <property type="component" value="Chromosome 3"/>
</dbReference>
<protein>
    <submittedName>
        <fullName evidence="1">Urea-proton symporter DUR3</fullName>
    </submittedName>
</protein>
<name>A0ACC0IRJ9_9ERIC</name>
<sequence>MASSLPNCPPFEFAAKYYSGTGDSCVRQSSFFGGKAVLNQGVGYSVILGFGAFFAIFTSFLVLLEKRYVGSRHTSEWFNTAGRNVKTGLIASVIVSQWTWAATILQSSNVAWEYGVSGPFWYASGATIQVLLFGVMAIEIKRKAPYAHTVCEIVKARWGTAAHLVFLTFCFLTNIIVTALLLLGGSAVVNALTGVNIYAASFLIPLGIIVYTLAGGLKATFLASYIHSVIVHVVLVVFVYLVYTSSSKLGSPSIVYHRLLEVASKSRVCQEPLTHNGQSCGPVSGNYKGSYLTMLSSGGLVFGIINIVGGFGNMFVDNGYWVSAIAARPSSTHKGYLLGGLVWFAVPFSLATSLGLGALALDLPITASEASHGLVPPATAIALMGKGGSILLLTMLFMAVTSAGSSELIAVSSLCTYDIYRTYINPDATGKQILRVSRGVVLGFGCFMGLLAVILNKAGVSLGWMYLAIGVFIGSAVLPIAFMLLWRKANAIGAILGTTIGCILGIITWLSVASVEYGRVNLDTTGRNAPMLAGNLVSILTGGAIHAVCSFFWPQNYDWDTTKQITMVETEKSELPAEEFKEEKLIRAKAWIVKWGVGFTVVIVLLWPLLSLPAGRFSEGYFTFWAIIAIAWGTIGSAVIIVLPLTESWQTIQSVILGMFTNDRLMEKVEELNLKLNTIMLAIPEAERIYLLEKGKAKKNEASDPDAHIVPA</sequence>
<organism evidence="1 2">
    <name type="scientific">Camellia lanceoleosa</name>
    <dbReference type="NCBI Taxonomy" id="1840588"/>
    <lineage>
        <taxon>Eukaryota</taxon>
        <taxon>Viridiplantae</taxon>
        <taxon>Streptophyta</taxon>
        <taxon>Embryophyta</taxon>
        <taxon>Tracheophyta</taxon>
        <taxon>Spermatophyta</taxon>
        <taxon>Magnoliopsida</taxon>
        <taxon>eudicotyledons</taxon>
        <taxon>Gunneridae</taxon>
        <taxon>Pentapetalae</taxon>
        <taxon>asterids</taxon>
        <taxon>Ericales</taxon>
        <taxon>Theaceae</taxon>
        <taxon>Camellia</taxon>
    </lineage>
</organism>
<comment type="caution">
    <text evidence="1">The sequence shown here is derived from an EMBL/GenBank/DDBJ whole genome shotgun (WGS) entry which is preliminary data.</text>
</comment>
<reference evidence="1 2" key="1">
    <citation type="journal article" date="2022" name="Plant J.">
        <title>Chromosome-level genome of Camellia lanceoleosa provides a valuable resource for understanding genome evolution and self-incompatibility.</title>
        <authorList>
            <person name="Gong W."/>
            <person name="Xiao S."/>
            <person name="Wang L."/>
            <person name="Liao Z."/>
            <person name="Chang Y."/>
            <person name="Mo W."/>
            <person name="Hu G."/>
            <person name="Li W."/>
            <person name="Zhao G."/>
            <person name="Zhu H."/>
            <person name="Hu X."/>
            <person name="Ji K."/>
            <person name="Xiang X."/>
            <person name="Song Q."/>
            <person name="Yuan D."/>
            <person name="Jin S."/>
            <person name="Zhang L."/>
        </authorList>
    </citation>
    <scope>NUCLEOTIDE SEQUENCE [LARGE SCALE GENOMIC DNA]</scope>
    <source>
        <strain evidence="1">SQ_2022a</strain>
    </source>
</reference>
<gene>
    <name evidence="1" type="ORF">LOK49_LG02G00006</name>
</gene>
<evidence type="ECO:0000313" key="2">
    <source>
        <dbReference type="Proteomes" id="UP001060215"/>
    </source>
</evidence>
<dbReference type="EMBL" id="CM045760">
    <property type="protein sequence ID" value="KAI8027537.1"/>
    <property type="molecule type" value="Genomic_DNA"/>
</dbReference>
<evidence type="ECO:0000313" key="1">
    <source>
        <dbReference type="EMBL" id="KAI8027537.1"/>
    </source>
</evidence>